<feature type="binding site" evidence="7">
    <location>
        <position position="245"/>
    </location>
    <ligand>
        <name>Mg(2+)</name>
        <dbReference type="ChEBI" id="CHEBI:18420"/>
        <label>2</label>
    </ligand>
</feature>
<feature type="binding site" evidence="7">
    <location>
        <begin position="104"/>
        <end position="107"/>
    </location>
    <ligand>
        <name>substrate</name>
    </ligand>
</feature>
<evidence type="ECO:0000256" key="8">
    <source>
        <dbReference type="RuleBase" id="RU000508"/>
    </source>
</evidence>
<dbReference type="InterPro" id="IPR044015">
    <property type="entry name" value="FBPase_C_dom"/>
</dbReference>
<dbReference type="EC" id="3.1.3.11" evidence="7"/>
<dbReference type="SUPFAM" id="SSF56655">
    <property type="entry name" value="Carbohydrate phosphatase"/>
    <property type="match status" value="1"/>
</dbReference>
<evidence type="ECO:0000256" key="5">
    <source>
        <dbReference type="ARBA" id="ARBA00023277"/>
    </source>
</evidence>
<dbReference type="InterPro" id="IPR028343">
    <property type="entry name" value="FBPtase"/>
</dbReference>
<comment type="catalytic activity">
    <reaction evidence="1 7">
        <text>beta-D-fructose 1,6-bisphosphate + H2O = beta-D-fructose 6-phosphate + phosphate</text>
        <dbReference type="Rhea" id="RHEA:11064"/>
        <dbReference type="ChEBI" id="CHEBI:15377"/>
        <dbReference type="ChEBI" id="CHEBI:32966"/>
        <dbReference type="ChEBI" id="CHEBI:43474"/>
        <dbReference type="ChEBI" id="CHEBI:57634"/>
        <dbReference type="EC" id="3.1.3.11"/>
    </reaction>
</comment>
<dbReference type="InterPro" id="IPR000146">
    <property type="entry name" value="FBPase_class-1"/>
</dbReference>
<keyword evidence="7" id="KW-0460">Magnesium</keyword>
<dbReference type="Pfam" id="PF00316">
    <property type="entry name" value="FBPase"/>
    <property type="match status" value="1"/>
</dbReference>
<feature type="binding site" evidence="7">
    <location>
        <position position="209"/>
    </location>
    <ligand>
        <name>substrate</name>
    </ligand>
</feature>
<dbReference type="Gene3D" id="3.40.190.80">
    <property type="match status" value="1"/>
</dbReference>
<dbReference type="GO" id="GO:0006002">
    <property type="term" value="P:fructose 6-phosphate metabolic process"/>
    <property type="evidence" value="ECO:0007669"/>
    <property type="project" value="TreeGrafter"/>
</dbReference>
<gene>
    <name evidence="7 12" type="primary">fbp</name>
    <name evidence="12" type="ORF">AArcS_0553</name>
</gene>
<dbReference type="PANTHER" id="PTHR11556">
    <property type="entry name" value="FRUCTOSE-1,6-BISPHOSPHATASE-RELATED"/>
    <property type="match status" value="1"/>
</dbReference>
<comment type="subcellular location">
    <subcellularLocation>
        <location evidence="7">Cytoplasm</location>
    </subcellularLocation>
</comment>
<feature type="region of interest" description="Disordered" evidence="9">
    <location>
        <begin position="36"/>
        <end position="56"/>
    </location>
</feature>
<feature type="domain" description="Fructose-1-6-bisphosphatase class 1 C-terminal" evidence="11">
    <location>
        <begin position="174"/>
        <end position="294"/>
    </location>
</feature>
<reference evidence="12" key="1">
    <citation type="submission" date="2020-11" db="EMBL/GenBank/DDBJ databases">
        <title>Carbohydrate-dependent, anaerobic sulfur respiration: A novel catabolism in halophilic archaea.</title>
        <authorList>
            <person name="Sorokin D.Y."/>
            <person name="Messina E."/>
            <person name="Smedile F."/>
            <person name="La Cono V."/>
            <person name="Hallsworth J.E."/>
            <person name="Yakimov M.M."/>
        </authorList>
    </citation>
    <scope>NUCLEOTIDE SEQUENCE</scope>
    <source>
        <strain evidence="12">AArc-S</strain>
    </source>
</reference>
<dbReference type="Proteomes" id="UP000663586">
    <property type="component" value="Chromosome"/>
</dbReference>
<organism evidence="12 13">
    <name type="scientific">Natranaeroarchaeum sulfidigenes</name>
    <dbReference type="NCBI Taxonomy" id="2784880"/>
    <lineage>
        <taxon>Archaea</taxon>
        <taxon>Methanobacteriati</taxon>
        <taxon>Methanobacteriota</taxon>
        <taxon>Stenosarchaea group</taxon>
        <taxon>Halobacteria</taxon>
        <taxon>Halobacteriales</taxon>
        <taxon>Natronoarchaeaceae</taxon>
        <taxon>Natranaeroarchaeum</taxon>
    </lineage>
</organism>
<feature type="binding site" evidence="7">
    <location>
        <position position="103"/>
    </location>
    <ligand>
        <name>Mg(2+)</name>
        <dbReference type="ChEBI" id="CHEBI:18420"/>
        <label>1</label>
    </ligand>
</feature>
<evidence type="ECO:0000256" key="6">
    <source>
        <dbReference type="ARBA" id="ARBA00024331"/>
    </source>
</evidence>
<dbReference type="EMBL" id="CP064786">
    <property type="protein sequence ID" value="QSG01781.1"/>
    <property type="molecule type" value="Genomic_DNA"/>
</dbReference>
<dbReference type="GO" id="GO:0042132">
    <property type="term" value="F:fructose 1,6-bisphosphate 1-phosphatase activity"/>
    <property type="evidence" value="ECO:0007669"/>
    <property type="project" value="UniProtKB-UniRule"/>
</dbReference>
<dbReference type="InterPro" id="IPR033391">
    <property type="entry name" value="FBPase_N"/>
</dbReference>
<keyword evidence="13" id="KW-1185">Reference proteome</keyword>
<evidence type="ECO:0000256" key="2">
    <source>
        <dbReference type="ARBA" id="ARBA00010941"/>
    </source>
</evidence>
<evidence type="ECO:0000256" key="3">
    <source>
        <dbReference type="ARBA" id="ARBA00022490"/>
    </source>
</evidence>
<keyword evidence="7" id="KW-0479">Metal-binding</keyword>
<dbReference type="GO" id="GO:0005986">
    <property type="term" value="P:sucrose biosynthetic process"/>
    <property type="evidence" value="ECO:0007669"/>
    <property type="project" value="TreeGrafter"/>
</dbReference>
<dbReference type="AlphaFoldDB" id="A0A897MN40"/>
<evidence type="ECO:0000256" key="9">
    <source>
        <dbReference type="SAM" id="MobiDB-lite"/>
    </source>
</evidence>
<dbReference type="GO" id="GO:0005737">
    <property type="term" value="C:cytoplasm"/>
    <property type="evidence" value="ECO:0007669"/>
    <property type="project" value="UniProtKB-SubCell"/>
</dbReference>
<evidence type="ECO:0000256" key="7">
    <source>
        <dbReference type="HAMAP-Rule" id="MF_01855"/>
    </source>
</evidence>
<evidence type="ECO:0000259" key="10">
    <source>
        <dbReference type="Pfam" id="PF00316"/>
    </source>
</evidence>
<dbReference type="GO" id="GO:0006094">
    <property type="term" value="P:gluconeogenesis"/>
    <property type="evidence" value="ECO:0007669"/>
    <property type="project" value="UniProtKB-UniRule"/>
</dbReference>
<comment type="pathway">
    <text evidence="6">Carbohydrate biosynthesis.</text>
</comment>
<evidence type="ECO:0000313" key="12">
    <source>
        <dbReference type="EMBL" id="QSG01781.1"/>
    </source>
</evidence>
<feature type="binding site" evidence="7">
    <location>
        <position position="239"/>
    </location>
    <ligand>
        <name>substrate</name>
    </ligand>
</feature>
<dbReference type="PIRSF" id="PIRSF000904">
    <property type="entry name" value="FBPtase_SBPase"/>
    <property type="match status" value="1"/>
</dbReference>
<evidence type="ECO:0000313" key="13">
    <source>
        <dbReference type="Proteomes" id="UP000663586"/>
    </source>
</evidence>
<accession>A0A897MN40</accession>
<dbReference type="PANTHER" id="PTHR11556:SF35">
    <property type="entry name" value="SEDOHEPTULOSE-1,7-BISPHOSPHATASE, CHLOROPLASTIC"/>
    <property type="match status" value="1"/>
</dbReference>
<evidence type="ECO:0000259" key="11">
    <source>
        <dbReference type="Pfam" id="PF18913"/>
    </source>
</evidence>
<feature type="binding site" evidence="7">
    <location>
        <position position="84"/>
    </location>
    <ligand>
        <name>Mg(2+)</name>
        <dbReference type="ChEBI" id="CHEBI:18420"/>
        <label>1</label>
    </ligand>
</feature>
<comment type="cofactor">
    <cofactor evidence="7">
        <name>Mg(2+)</name>
        <dbReference type="ChEBI" id="CHEBI:18420"/>
    </cofactor>
    <text evidence="7">Binds 2 magnesium ions per subunit.</text>
</comment>
<sequence length="298" mass="31943">MSDSMKTVRTATATGQVRTSITDQVFETVAESTPELRDAIRGRRGKTDSTNRSGERQRAADLWFDELLAERLGNIDGVGTYASEERSEPVDVGDGLSVTVDPLDGSSNLDSNNLVGTVVGVYDGPLPASGRDLVGAAFVVYGPTITMVSATAGTVAEYEVVHGELECQKRDLTLPSEPSVFGFGGRVDQWSESFEAYAEGIRENLKLRYGGALVGDVNQVLGYGGVFAYPALESKPAGKLRHQFEAAPIAYIVECAGGRSSDGRRSILEIEPGDLHERCPLHVGNKTLIDELERSLAT</sequence>
<dbReference type="KEGG" id="hara:AArcS_0553"/>
<keyword evidence="5 7" id="KW-0119">Carbohydrate metabolism</keyword>
<dbReference type="HAMAP" id="MF_01855">
    <property type="entry name" value="FBPase_class1"/>
    <property type="match status" value="1"/>
</dbReference>
<name>A0A897MN40_9EURY</name>
<comment type="similarity">
    <text evidence="2 7 8">Belongs to the FBPase class 1 family.</text>
</comment>
<feature type="binding site" evidence="7">
    <location>
        <position position="104"/>
    </location>
    <ligand>
        <name>Mg(2+)</name>
        <dbReference type="ChEBI" id="CHEBI:18420"/>
        <label>2</label>
    </ligand>
</feature>
<dbReference type="GO" id="GO:0030388">
    <property type="term" value="P:fructose 1,6-bisphosphate metabolic process"/>
    <property type="evidence" value="ECO:0007669"/>
    <property type="project" value="TreeGrafter"/>
</dbReference>
<comment type="caution">
    <text evidence="7">Lacks conserved residue(s) required for the propagation of feature annotation.</text>
</comment>
<dbReference type="PRINTS" id="PR00115">
    <property type="entry name" value="F16BPHPHTASE"/>
</dbReference>
<dbReference type="GO" id="GO:0006000">
    <property type="term" value="P:fructose metabolic process"/>
    <property type="evidence" value="ECO:0007669"/>
    <property type="project" value="TreeGrafter"/>
</dbReference>
<protein>
    <recommendedName>
        <fullName evidence="7">Fructose-1,6-bisphosphatase class 1</fullName>
        <shortName evidence="7">FBPase class 1</shortName>
        <ecNumber evidence="7">3.1.3.11</ecNumber>
    </recommendedName>
    <alternativeName>
        <fullName evidence="7">D-fructose-1,6-bisphosphate 1-phosphohydrolase class 1</fullName>
    </alternativeName>
</protein>
<keyword evidence="4 7" id="KW-0378">Hydrolase</keyword>
<evidence type="ECO:0000256" key="4">
    <source>
        <dbReference type="ARBA" id="ARBA00022801"/>
    </source>
</evidence>
<dbReference type="Pfam" id="PF18913">
    <property type="entry name" value="FBPase_C"/>
    <property type="match status" value="1"/>
</dbReference>
<proteinExistence type="inferred from homology"/>
<keyword evidence="3 7" id="KW-0963">Cytoplasm</keyword>
<dbReference type="GO" id="GO:0000287">
    <property type="term" value="F:magnesium ion binding"/>
    <property type="evidence" value="ECO:0007669"/>
    <property type="project" value="UniProtKB-UniRule"/>
</dbReference>
<comment type="subunit">
    <text evidence="7">Homotetramer.</text>
</comment>
<dbReference type="Gene3D" id="3.30.540.10">
    <property type="entry name" value="Fructose-1,6-Bisphosphatase, subunit A, domain 1"/>
    <property type="match status" value="1"/>
</dbReference>
<feature type="binding site" evidence="7">
    <location>
        <position position="101"/>
    </location>
    <ligand>
        <name>Mg(2+)</name>
        <dbReference type="ChEBI" id="CHEBI:18420"/>
        <label>2</label>
    </ligand>
</feature>
<feature type="binding site" evidence="7">
    <location>
        <position position="101"/>
    </location>
    <ligand>
        <name>Mg(2+)</name>
        <dbReference type="ChEBI" id="CHEBI:18420"/>
        <label>1</label>
    </ligand>
</feature>
<feature type="domain" description="Fructose-1-6-bisphosphatase class I N-terminal" evidence="10">
    <location>
        <begin position="45"/>
        <end position="158"/>
    </location>
</feature>
<evidence type="ECO:0000256" key="1">
    <source>
        <dbReference type="ARBA" id="ARBA00001273"/>
    </source>
</evidence>